<protein>
    <submittedName>
        <fullName evidence="3">ALC-interacting protein 1</fullName>
    </submittedName>
</protein>
<dbReference type="AlphaFoldDB" id="A0A9N7NLT5"/>
<name>A0A9N7NLT5_STRHE</name>
<dbReference type="EMBL" id="CACSLK010027837">
    <property type="protein sequence ID" value="CAA0832848.1"/>
    <property type="molecule type" value="Genomic_DNA"/>
</dbReference>
<dbReference type="Pfam" id="PF14383">
    <property type="entry name" value="VARLMGL"/>
    <property type="match status" value="1"/>
</dbReference>
<dbReference type="InterPro" id="IPR032795">
    <property type="entry name" value="DUF3741-assoc"/>
</dbReference>
<sequence>MSANSANPMPSGGTNCFSSVFRRMLCSGSLPTHPSDQYPDTSIPGNLSKHDEIVMKQGTGSKPGVVAKLMGLDSFPDSPSWAHKDRSLGSFLRSRSVNSIDFLPPFDPPRLHRRVRTSVSFREGLYNCRELVSSPVSNYSEKVGEFGEDEESRGGSEVHEKFRERRVIRKKLEMEPCKRKKALHGRKKRQGLNLKEKKAVMKTVVGFNFKEDLSLQPNKCLKMKKQNKIMCIYPAESIPEVKQEEHSRRNVRSKTARSKIPCSRKAGSHDRGTIKAIAKGKKGKKIKHNEQYCYYKTMAEIICGLTEESVNEKWTSMEFDDFEDVCELLGRGILEGLLKQFVDELVRAGL</sequence>
<reference evidence="3" key="1">
    <citation type="submission" date="2019-12" db="EMBL/GenBank/DDBJ databases">
        <authorList>
            <person name="Scholes J."/>
        </authorList>
    </citation>
    <scope>NUCLEOTIDE SEQUENCE</scope>
</reference>
<feature type="region of interest" description="Disordered" evidence="1">
    <location>
        <begin position="243"/>
        <end position="268"/>
    </location>
</feature>
<dbReference type="Proteomes" id="UP001153555">
    <property type="component" value="Unassembled WGS sequence"/>
</dbReference>
<dbReference type="PANTHER" id="PTHR35499">
    <property type="entry name" value="OS05G0128300 PROTEIN"/>
    <property type="match status" value="1"/>
</dbReference>
<proteinExistence type="predicted"/>
<evidence type="ECO:0000256" key="1">
    <source>
        <dbReference type="SAM" id="MobiDB-lite"/>
    </source>
</evidence>
<keyword evidence="4" id="KW-1185">Reference proteome</keyword>
<comment type="caution">
    <text evidence="3">The sequence shown here is derived from an EMBL/GenBank/DDBJ whole genome shotgun (WGS) entry which is preliminary data.</text>
</comment>
<dbReference type="PANTHER" id="PTHR35499:SF4">
    <property type="entry name" value="ALC-INTERACTING PROTEIN 1"/>
    <property type="match status" value="1"/>
</dbReference>
<feature type="domain" description="DUF3741" evidence="2">
    <location>
        <begin position="63"/>
        <end position="78"/>
    </location>
</feature>
<accession>A0A9N7NLT5</accession>
<evidence type="ECO:0000313" key="4">
    <source>
        <dbReference type="Proteomes" id="UP001153555"/>
    </source>
</evidence>
<evidence type="ECO:0000259" key="2">
    <source>
        <dbReference type="Pfam" id="PF14383"/>
    </source>
</evidence>
<gene>
    <name evidence="3" type="ORF">SHERM_28122</name>
</gene>
<organism evidence="3 4">
    <name type="scientific">Striga hermonthica</name>
    <name type="common">Purple witchweed</name>
    <name type="synonym">Buchnera hermonthica</name>
    <dbReference type="NCBI Taxonomy" id="68872"/>
    <lineage>
        <taxon>Eukaryota</taxon>
        <taxon>Viridiplantae</taxon>
        <taxon>Streptophyta</taxon>
        <taxon>Embryophyta</taxon>
        <taxon>Tracheophyta</taxon>
        <taxon>Spermatophyta</taxon>
        <taxon>Magnoliopsida</taxon>
        <taxon>eudicotyledons</taxon>
        <taxon>Gunneridae</taxon>
        <taxon>Pentapetalae</taxon>
        <taxon>asterids</taxon>
        <taxon>lamiids</taxon>
        <taxon>Lamiales</taxon>
        <taxon>Orobanchaceae</taxon>
        <taxon>Buchnereae</taxon>
        <taxon>Striga</taxon>
    </lineage>
</organism>
<evidence type="ECO:0000313" key="3">
    <source>
        <dbReference type="EMBL" id="CAA0832848.1"/>
    </source>
</evidence>
<dbReference type="OrthoDB" id="1670627at2759"/>